<feature type="active site" description="Proton acceptor" evidence="18">
    <location>
        <position position="364"/>
    </location>
</feature>
<dbReference type="AlphaFoldDB" id="A0A2P5T1B0"/>
<dbReference type="EC" id="2.3.1.157" evidence="18"/>
<comment type="subunit">
    <text evidence="18">Homotrimer.</text>
</comment>
<keyword evidence="10 18" id="KW-0133">Cell shape</keyword>
<dbReference type="Pfam" id="PF00132">
    <property type="entry name" value="Hexapep"/>
    <property type="match status" value="1"/>
</dbReference>
<evidence type="ECO:0000256" key="15">
    <source>
        <dbReference type="ARBA" id="ARBA00048247"/>
    </source>
</evidence>
<evidence type="ECO:0000313" key="21">
    <source>
        <dbReference type="EMBL" id="PPI88343.1"/>
    </source>
</evidence>
<dbReference type="GO" id="GO:0016020">
    <property type="term" value="C:membrane"/>
    <property type="evidence" value="ECO:0007669"/>
    <property type="project" value="GOC"/>
</dbReference>
<feature type="binding site" evidence="18">
    <location>
        <position position="367"/>
    </location>
    <ligand>
        <name>UDP-N-acetyl-alpha-D-glucosamine</name>
        <dbReference type="ChEBI" id="CHEBI:57705"/>
    </ligand>
</feature>
<dbReference type="InterPro" id="IPR025877">
    <property type="entry name" value="MobA-like_NTP_Trfase"/>
</dbReference>
<dbReference type="InterPro" id="IPR038009">
    <property type="entry name" value="GlmU_C_LbH"/>
</dbReference>
<dbReference type="RefSeq" id="WP_136132743.1">
    <property type="nucleotide sequence ID" value="NZ_PDKR01000006.1"/>
</dbReference>
<feature type="binding site" evidence="18">
    <location>
        <position position="424"/>
    </location>
    <ligand>
        <name>acetyl-CoA</name>
        <dbReference type="ChEBI" id="CHEBI:57288"/>
    </ligand>
</feature>
<feature type="binding site" evidence="18">
    <location>
        <begin position="387"/>
        <end position="388"/>
    </location>
    <ligand>
        <name>acetyl-CoA</name>
        <dbReference type="ChEBI" id="CHEBI:57288"/>
    </ligand>
</feature>
<feature type="binding site" evidence="18">
    <location>
        <begin position="11"/>
        <end position="14"/>
    </location>
    <ligand>
        <name>UDP-N-acetyl-alpha-D-glucosamine</name>
        <dbReference type="ChEBI" id="CHEBI:57705"/>
    </ligand>
</feature>
<comment type="similarity">
    <text evidence="2 18">In the C-terminal section; belongs to the transferase hexapeptide repeat family.</text>
</comment>
<dbReference type="Pfam" id="PF25087">
    <property type="entry name" value="GMPPB_C"/>
    <property type="match status" value="1"/>
</dbReference>
<feature type="binding site" evidence="18">
    <location>
        <position position="406"/>
    </location>
    <ligand>
        <name>acetyl-CoA</name>
        <dbReference type="ChEBI" id="CHEBI:57288"/>
    </ligand>
</feature>
<evidence type="ECO:0000256" key="6">
    <source>
        <dbReference type="ARBA" id="ARBA00022695"/>
    </source>
</evidence>
<feature type="domain" description="MobA-like NTP transferase" evidence="19">
    <location>
        <begin position="9"/>
        <end position="121"/>
    </location>
</feature>
<keyword evidence="8 18" id="KW-0677">Repeat</keyword>
<dbReference type="GO" id="GO:0009252">
    <property type="term" value="P:peptidoglycan biosynthetic process"/>
    <property type="evidence" value="ECO:0007669"/>
    <property type="project" value="UniProtKB-UniRule"/>
</dbReference>
<comment type="pathway">
    <text evidence="18">Nucleotide-sugar biosynthesis; UDP-N-acetyl-alpha-D-glucosamine biosynthesis; UDP-N-acetyl-alpha-D-glucosamine from N-acetyl-alpha-D-glucosamine 1-phosphate: step 1/1.</text>
</comment>
<name>A0A2P5T1B0_9GAMM</name>
<evidence type="ECO:0000256" key="17">
    <source>
        <dbReference type="ARBA" id="ARBA00049628"/>
    </source>
</evidence>
<comment type="function">
    <text evidence="17 18">Catalyzes the last two sequential reactions in the de novo biosynthetic pathway for UDP-N-acetylglucosamine (UDP-GlcNAc). The C-terminal domain catalyzes the transfer of acetyl group from acetyl coenzyme A to glucosamine-1-phosphate (GlcN-1-P) to produce N-acetylglucosamine-1-phosphate (GlcNAc-1-P), which is converted into UDP-GlcNAc by the transfer of uridine 5-monophosphate (from uridine 5-triphosphate), a reaction catalyzed by the N-terminal domain.</text>
</comment>
<feature type="region of interest" description="Linker" evidence="18">
    <location>
        <begin position="231"/>
        <end position="251"/>
    </location>
</feature>
<comment type="pathway">
    <text evidence="18">Nucleotide-sugar biosynthesis; UDP-N-acetyl-alpha-D-glucosamine biosynthesis; N-acetyl-alpha-D-glucosamine 1-phosphate from alpha-D-glucosamine 6-phosphate (route II): step 2/2.</text>
</comment>
<proteinExistence type="inferred from homology"/>
<comment type="catalytic activity">
    <reaction evidence="15 18">
        <text>alpha-D-glucosamine 1-phosphate + acetyl-CoA = N-acetyl-alpha-D-glucosamine 1-phosphate + CoA + H(+)</text>
        <dbReference type="Rhea" id="RHEA:13725"/>
        <dbReference type="ChEBI" id="CHEBI:15378"/>
        <dbReference type="ChEBI" id="CHEBI:57287"/>
        <dbReference type="ChEBI" id="CHEBI:57288"/>
        <dbReference type="ChEBI" id="CHEBI:57776"/>
        <dbReference type="ChEBI" id="CHEBI:58516"/>
        <dbReference type="EC" id="2.3.1.157"/>
    </reaction>
</comment>
<evidence type="ECO:0000256" key="10">
    <source>
        <dbReference type="ARBA" id="ARBA00022960"/>
    </source>
</evidence>
<protein>
    <recommendedName>
        <fullName evidence="18">Bifunctional protein GlmU</fullName>
    </recommendedName>
    <domain>
        <recommendedName>
            <fullName evidence="18">UDP-N-acetylglucosamine pyrophosphorylase</fullName>
            <ecNumber evidence="18">2.7.7.23</ecNumber>
        </recommendedName>
        <alternativeName>
            <fullName evidence="18">N-acetylglucosamine-1-phosphate uridyltransferase</fullName>
        </alternativeName>
    </domain>
    <domain>
        <recommendedName>
            <fullName evidence="18">Glucosamine-1-phosphate N-acetyltransferase</fullName>
            <ecNumber evidence="18">2.3.1.157</ecNumber>
        </recommendedName>
    </domain>
</protein>
<dbReference type="Proteomes" id="UP000295937">
    <property type="component" value="Unassembled WGS sequence"/>
</dbReference>
<feature type="binding site" evidence="18">
    <location>
        <position position="141"/>
    </location>
    <ligand>
        <name>UDP-N-acetyl-alpha-D-glucosamine</name>
        <dbReference type="ChEBI" id="CHEBI:57705"/>
    </ligand>
</feature>
<dbReference type="GO" id="GO:0008360">
    <property type="term" value="P:regulation of cell shape"/>
    <property type="evidence" value="ECO:0007669"/>
    <property type="project" value="UniProtKB-KW"/>
</dbReference>
<dbReference type="PANTHER" id="PTHR43584">
    <property type="entry name" value="NUCLEOTIDYL TRANSFERASE"/>
    <property type="match status" value="1"/>
</dbReference>
<gene>
    <name evidence="18 21" type="primary">glmU</name>
    <name evidence="21" type="ORF">CRV09_03335</name>
</gene>
<keyword evidence="5 18" id="KW-0808">Transferase</keyword>
<feature type="binding site" evidence="18">
    <location>
        <begin position="82"/>
        <end position="83"/>
    </location>
    <ligand>
        <name>UDP-N-acetyl-alpha-D-glucosamine</name>
        <dbReference type="ChEBI" id="CHEBI:57705"/>
    </ligand>
</feature>
<feature type="domain" description="Mannose-1-phosphate guanyltransferase C-terminal" evidence="20">
    <location>
        <begin position="267"/>
        <end position="359"/>
    </location>
</feature>
<dbReference type="HAMAP" id="MF_01631">
    <property type="entry name" value="GlmU"/>
    <property type="match status" value="1"/>
</dbReference>
<feature type="region of interest" description="Pyrophosphorylase" evidence="18">
    <location>
        <begin position="1"/>
        <end position="230"/>
    </location>
</feature>
<dbReference type="SUPFAM" id="SSF51161">
    <property type="entry name" value="Trimeric LpxA-like enzymes"/>
    <property type="match status" value="1"/>
</dbReference>
<dbReference type="UniPathway" id="UPA00113">
    <property type="reaction ID" value="UER00532"/>
</dbReference>
<feature type="binding site" evidence="18">
    <location>
        <position position="228"/>
    </location>
    <ligand>
        <name>Mg(2+)</name>
        <dbReference type="ChEBI" id="CHEBI:18420"/>
    </ligand>
</feature>
<dbReference type="InterPro" id="IPR018357">
    <property type="entry name" value="Hexapep_transf_CS"/>
</dbReference>
<dbReference type="InterPro" id="IPR001451">
    <property type="entry name" value="Hexapep"/>
</dbReference>
<evidence type="ECO:0000259" key="20">
    <source>
        <dbReference type="Pfam" id="PF25087"/>
    </source>
</evidence>
<dbReference type="GO" id="GO:0019134">
    <property type="term" value="F:glucosamine-1-phosphate N-acetyltransferase activity"/>
    <property type="evidence" value="ECO:0007669"/>
    <property type="project" value="UniProtKB-UniRule"/>
</dbReference>
<keyword evidence="12 18" id="KW-0511">Multifunctional enzyme</keyword>
<evidence type="ECO:0000256" key="14">
    <source>
        <dbReference type="ARBA" id="ARBA00023316"/>
    </source>
</evidence>
<dbReference type="InterPro" id="IPR056729">
    <property type="entry name" value="GMPPB_C"/>
</dbReference>
<dbReference type="InterPro" id="IPR029044">
    <property type="entry name" value="Nucleotide-diphossugar_trans"/>
</dbReference>
<evidence type="ECO:0000256" key="11">
    <source>
        <dbReference type="ARBA" id="ARBA00022984"/>
    </source>
</evidence>
<evidence type="ECO:0000256" key="18">
    <source>
        <dbReference type="HAMAP-Rule" id="MF_01631"/>
    </source>
</evidence>
<dbReference type="GO" id="GO:0003977">
    <property type="term" value="F:UDP-N-acetylglucosamine diphosphorylase activity"/>
    <property type="evidence" value="ECO:0007669"/>
    <property type="project" value="UniProtKB-UniRule"/>
</dbReference>
<dbReference type="Gene3D" id="3.90.550.10">
    <property type="entry name" value="Spore Coat Polysaccharide Biosynthesis Protein SpsA, Chain A"/>
    <property type="match status" value="1"/>
</dbReference>
<dbReference type="UniPathway" id="UPA00973"/>
<dbReference type="Gene3D" id="2.160.10.10">
    <property type="entry name" value="Hexapeptide repeat proteins"/>
    <property type="match status" value="1"/>
</dbReference>
<dbReference type="Pfam" id="PF12804">
    <property type="entry name" value="NTP_transf_3"/>
    <property type="match status" value="1"/>
</dbReference>
<dbReference type="CDD" id="cd02540">
    <property type="entry name" value="GT2_GlmU_N_bac"/>
    <property type="match status" value="1"/>
</dbReference>
<comment type="similarity">
    <text evidence="3 18">In the N-terminal section; belongs to the N-acetylglucosamine-1-phosphate uridyltransferase family.</text>
</comment>
<keyword evidence="4 18" id="KW-0963">Cytoplasm</keyword>
<dbReference type="GO" id="GO:0000902">
    <property type="term" value="P:cell morphogenesis"/>
    <property type="evidence" value="ECO:0007669"/>
    <property type="project" value="UniProtKB-UniRule"/>
</dbReference>
<dbReference type="CDD" id="cd03353">
    <property type="entry name" value="LbH_GlmU_C"/>
    <property type="match status" value="1"/>
</dbReference>
<reference evidence="21 22" key="1">
    <citation type="journal article" date="2018" name="Genome Biol. Evol.">
        <title>Cladogenesis and Genomic Streamlining in Extracellular Endosymbionts of Tropical Stink Bugs.</title>
        <authorList>
            <person name="Otero-Bravo A."/>
            <person name="Goffredi S."/>
            <person name="Sabree Z.L."/>
        </authorList>
    </citation>
    <scope>NUCLEOTIDE SEQUENCE [LARGE SCALE GENOMIC DNA]</scope>
    <source>
        <strain evidence="21 22">SoEO</strain>
    </source>
</reference>
<evidence type="ECO:0000256" key="12">
    <source>
        <dbReference type="ARBA" id="ARBA00023268"/>
    </source>
</evidence>
<keyword evidence="6 18" id="KW-0548">Nucleotidyltransferase</keyword>
<dbReference type="SUPFAM" id="SSF53448">
    <property type="entry name" value="Nucleotide-diphospho-sugar transferases"/>
    <property type="match status" value="1"/>
</dbReference>
<feature type="binding site" evidence="18">
    <location>
        <position position="378"/>
    </location>
    <ligand>
        <name>UDP-N-acetyl-alpha-D-glucosamine</name>
        <dbReference type="ChEBI" id="CHEBI:57705"/>
    </ligand>
</feature>
<comment type="catalytic activity">
    <reaction evidence="16 18">
        <text>N-acetyl-alpha-D-glucosamine 1-phosphate + UTP + H(+) = UDP-N-acetyl-alpha-D-glucosamine + diphosphate</text>
        <dbReference type="Rhea" id="RHEA:13509"/>
        <dbReference type="ChEBI" id="CHEBI:15378"/>
        <dbReference type="ChEBI" id="CHEBI:33019"/>
        <dbReference type="ChEBI" id="CHEBI:46398"/>
        <dbReference type="ChEBI" id="CHEBI:57705"/>
        <dbReference type="ChEBI" id="CHEBI:57776"/>
        <dbReference type="EC" id="2.7.7.23"/>
    </reaction>
</comment>
<feature type="binding site" evidence="18">
    <location>
        <position position="352"/>
    </location>
    <ligand>
        <name>UDP-N-acetyl-alpha-D-glucosamine</name>
        <dbReference type="ChEBI" id="CHEBI:57705"/>
    </ligand>
</feature>
<dbReference type="GO" id="GO:0009245">
    <property type="term" value="P:lipid A biosynthetic process"/>
    <property type="evidence" value="ECO:0007669"/>
    <property type="project" value="UniProtKB-UniRule"/>
</dbReference>
<feature type="binding site" evidence="18">
    <location>
        <position position="155"/>
    </location>
    <ligand>
        <name>UDP-N-acetyl-alpha-D-glucosamine</name>
        <dbReference type="ChEBI" id="CHEBI:57705"/>
    </ligand>
</feature>
<dbReference type="PANTHER" id="PTHR43584:SF3">
    <property type="entry name" value="BIFUNCTIONAL PROTEIN GLMU"/>
    <property type="match status" value="1"/>
</dbReference>
<dbReference type="GO" id="GO:0005737">
    <property type="term" value="C:cytoplasm"/>
    <property type="evidence" value="ECO:0007669"/>
    <property type="project" value="UniProtKB-SubCell"/>
</dbReference>
<feature type="region of interest" description="N-acetyltransferase" evidence="18">
    <location>
        <begin position="252"/>
        <end position="456"/>
    </location>
</feature>
<keyword evidence="7 18" id="KW-0479">Metal-binding</keyword>
<dbReference type="OrthoDB" id="9775031at2"/>
<evidence type="ECO:0000256" key="5">
    <source>
        <dbReference type="ARBA" id="ARBA00022679"/>
    </source>
</evidence>
<dbReference type="NCBIfam" id="TIGR01173">
    <property type="entry name" value="glmU"/>
    <property type="match status" value="1"/>
</dbReference>
<feature type="binding site" evidence="18">
    <location>
        <position position="441"/>
    </location>
    <ligand>
        <name>acetyl-CoA</name>
        <dbReference type="ChEBI" id="CHEBI:57288"/>
    </ligand>
</feature>
<sequence>MCHHLTNIVILAAGKGTRMRSDNPKVLHKLAGKPIIKYIIDTAKSINKHKIYIVYGFKGELIKKTLNNESSITWILQKEQVGTGNAIKEVFPYLNDREDVLILYGDIPLISTETLKHLCNVKPKNGIGLLTAISDNPDGYGRIIRKNGTISEIVEHEDANPQQLSIKEINTGIIIVNIGDLKRWSKKINNNNIQKEYYLTDIIKIAYKDNCLIKSVYPKDINEIKGINDRIQLAKLERIYQAKQVEKIILSGVTLHDPIRFDLRGTLICGIDVEIDTNVIIEGIVVLGNRVRIGSGCLIKNSFIGDDCNIYPYSIIKNSNLDKKCKIGPFSHLRTEANLAQNVCIGNFVEIKEVYLSNHSKANHLSYLGNADIGSNVNIGAGTITCNYDGNNKLKTIIGNNVFIGSDTQLVAPVTIAEDVTIAAGTTVLKDIKNPGLIFDRKEQIHRKNWKRPLKK</sequence>
<keyword evidence="9 18" id="KW-0460">Magnesium</keyword>
<evidence type="ECO:0000256" key="8">
    <source>
        <dbReference type="ARBA" id="ARBA00022737"/>
    </source>
</evidence>
<comment type="caution">
    <text evidence="21">The sequence shown here is derived from an EMBL/GenBank/DDBJ whole genome shotgun (WGS) entry which is preliminary data.</text>
</comment>
<evidence type="ECO:0000256" key="7">
    <source>
        <dbReference type="ARBA" id="ARBA00022723"/>
    </source>
</evidence>
<evidence type="ECO:0000256" key="13">
    <source>
        <dbReference type="ARBA" id="ARBA00023315"/>
    </source>
</evidence>
<comment type="subcellular location">
    <subcellularLocation>
        <location evidence="1 18">Cytoplasm</location>
    </subcellularLocation>
</comment>
<accession>A0A2P5T1B0</accession>
<feature type="binding site" evidence="18">
    <location>
        <begin position="104"/>
        <end position="106"/>
    </location>
    <ligand>
        <name>UDP-N-acetyl-alpha-D-glucosamine</name>
        <dbReference type="ChEBI" id="CHEBI:57705"/>
    </ligand>
</feature>
<dbReference type="GO" id="GO:0006048">
    <property type="term" value="P:UDP-N-acetylglucosamine biosynthetic process"/>
    <property type="evidence" value="ECO:0007669"/>
    <property type="project" value="UniProtKB-UniPathway"/>
</dbReference>
<keyword evidence="14 18" id="KW-0961">Cell wall biogenesis/degradation</keyword>
<evidence type="ECO:0000256" key="1">
    <source>
        <dbReference type="ARBA" id="ARBA00004496"/>
    </source>
</evidence>
<organism evidence="21 22">
    <name type="scientific">Candidatus Pantoea edessiphila</name>
    <dbReference type="NCBI Taxonomy" id="2044610"/>
    <lineage>
        <taxon>Bacteria</taxon>
        <taxon>Pseudomonadati</taxon>
        <taxon>Pseudomonadota</taxon>
        <taxon>Gammaproteobacteria</taxon>
        <taxon>Enterobacterales</taxon>
        <taxon>Erwiniaceae</taxon>
        <taxon>Pantoea</taxon>
    </lineage>
</organism>
<dbReference type="PROSITE" id="PS00101">
    <property type="entry name" value="HEXAPEP_TRANSFERASES"/>
    <property type="match status" value="1"/>
</dbReference>
<feature type="binding site" evidence="18">
    <location>
        <position position="106"/>
    </location>
    <ligand>
        <name>Mg(2+)</name>
        <dbReference type="ChEBI" id="CHEBI:18420"/>
    </ligand>
</feature>
<feature type="binding site" evidence="18">
    <location>
        <position position="25"/>
    </location>
    <ligand>
        <name>UDP-N-acetyl-alpha-D-glucosamine</name>
        <dbReference type="ChEBI" id="CHEBI:57705"/>
    </ligand>
</feature>
<evidence type="ECO:0000256" key="3">
    <source>
        <dbReference type="ARBA" id="ARBA00007947"/>
    </source>
</evidence>
<dbReference type="EMBL" id="PDKR01000006">
    <property type="protein sequence ID" value="PPI88343.1"/>
    <property type="molecule type" value="Genomic_DNA"/>
</dbReference>
<dbReference type="InterPro" id="IPR011004">
    <property type="entry name" value="Trimer_LpxA-like_sf"/>
</dbReference>
<feature type="binding site" evidence="18">
    <location>
        <position position="170"/>
    </location>
    <ligand>
        <name>UDP-N-acetyl-alpha-D-glucosamine</name>
        <dbReference type="ChEBI" id="CHEBI:57705"/>
    </ligand>
</feature>
<evidence type="ECO:0000256" key="9">
    <source>
        <dbReference type="ARBA" id="ARBA00022842"/>
    </source>
</evidence>
<dbReference type="GO" id="GO:0071555">
    <property type="term" value="P:cell wall organization"/>
    <property type="evidence" value="ECO:0007669"/>
    <property type="project" value="UniProtKB-KW"/>
</dbReference>
<keyword evidence="13 18" id="KW-0012">Acyltransferase</keyword>
<evidence type="ECO:0000256" key="2">
    <source>
        <dbReference type="ARBA" id="ARBA00007707"/>
    </source>
</evidence>
<evidence type="ECO:0000313" key="22">
    <source>
        <dbReference type="Proteomes" id="UP000295937"/>
    </source>
</evidence>
<evidence type="ECO:0000256" key="16">
    <source>
        <dbReference type="ARBA" id="ARBA00048493"/>
    </source>
</evidence>
<dbReference type="GO" id="GO:0000287">
    <property type="term" value="F:magnesium ion binding"/>
    <property type="evidence" value="ECO:0007669"/>
    <property type="project" value="UniProtKB-UniRule"/>
</dbReference>
<feature type="binding site" evidence="18">
    <location>
        <position position="228"/>
    </location>
    <ligand>
        <name>UDP-N-acetyl-alpha-D-glucosamine</name>
        <dbReference type="ChEBI" id="CHEBI:57705"/>
    </ligand>
</feature>
<feature type="binding site" evidence="18">
    <location>
        <position position="77"/>
    </location>
    <ligand>
        <name>UDP-N-acetyl-alpha-D-glucosamine</name>
        <dbReference type="ChEBI" id="CHEBI:57705"/>
    </ligand>
</feature>
<evidence type="ECO:0000259" key="19">
    <source>
        <dbReference type="Pfam" id="PF12804"/>
    </source>
</evidence>
<comment type="cofactor">
    <cofactor evidence="18">
        <name>Mg(2+)</name>
        <dbReference type="ChEBI" id="CHEBI:18420"/>
    </cofactor>
    <text evidence="18">Binds 1 Mg(2+) ion per subunit.</text>
</comment>
<evidence type="ECO:0000256" key="4">
    <source>
        <dbReference type="ARBA" id="ARBA00022490"/>
    </source>
</evidence>
<feature type="binding site" evidence="18">
    <location>
        <position position="334"/>
    </location>
    <ligand>
        <name>UDP-N-acetyl-alpha-D-glucosamine</name>
        <dbReference type="ChEBI" id="CHEBI:57705"/>
    </ligand>
</feature>
<feature type="binding site" evidence="18">
    <location>
        <position position="381"/>
    </location>
    <ligand>
        <name>acetyl-CoA</name>
        <dbReference type="ChEBI" id="CHEBI:57288"/>
    </ligand>
</feature>
<dbReference type="InterPro" id="IPR005882">
    <property type="entry name" value="Bifunctional_GlmU"/>
</dbReference>
<keyword evidence="11 18" id="KW-0573">Peptidoglycan synthesis</keyword>
<dbReference type="InterPro" id="IPR050065">
    <property type="entry name" value="GlmU-like"/>
</dbReference>
<comment type="pathway">
    <text evidence="18">Bacterial outer membrane biogenesis; LPS lipid A biosynthesis.</text>
</comment>
<dbReference type="EC" id="2.7.7.23" evidence="18"/>